<dbReference type="EnsemblMetazoa" id="XM_012206577.1">
    <property type="protein sequence ID" value="XP_012061967.1"/>
    <property type="gene ID" value="LOC105625236"/>
</dbReference>
<feature type="region of interest" description="Disordered" evidence="1">
    <location>
        <begin position="103"/>
        <end position="180"/>
    </location>
</feature>
<reference evidence="3" key="1">
    <citation type="journal article" date="2011" name="PLoS Genet.">
        <title>The genome sequence of the leaf-cutter ant Atta cephalotes reveals insights into its obligate symbiotic lifestyle.</title>
        <authorList>
            <person name="Suen G."/>
            <person name="Teiling C."/>
            <person name="Li L."/>
            <person name="Holt C."/>
            <person name="Abouheif E."/>
            <person name="Bornberg-Bauer E."/>
            <person name="Bouffard P."/>
            <person name="Caldera E.J."/>
            <person name="Cash E."/>
            <person name="Cavanaugh A."/>
            <person name="Denas O."/>
            <person name="Elhaik E."/>
            <person name="Fave M.J."/>
            <person name="Gadau J."/>
            <person name="Gibson J.D."/>
            <person name="Graur D."/>
            <person name="Grubbs K.J."/>
            <person name="Hagen D.E."/>
            <person name="Harkins T.T."/>
            <person name="Helmkampf M."/>
            <person name="Hu H."/>
            <person name="Johnson B.R."/>
            <person name="Kim J."/>
            <person name="Marsh S.E."/>
            <person name="Moeller J.A."/>
            <person name="Munoz-Torres M.C."/>
            <person name="Murphy M.C."/>
            <person name="Naughton M.C."/>
            <person name="Nigam S."/>
            <person name="Overson R."/>
            <person name="Rajakumar R."/>
            <person name="Reese J.T."/>
            <person name="Scott J.J."/>
            <person name="Smith C.R."/>
            <person name="Tao S."/>
            <person name="Tsutsui N.D."/>
            <person name="Viljakainen L."/>
            <person name="Wissler L."/>
            <person name="Yandell M.D."/>
            <person name="Zimmer F."/>
            <person name="Taylor J."/>
            <person name="Slater S.C."/>
            <person name="Clifton S.W."/>
            <person name="Warren W.C."/>
            <person name="Elsik C.G."/>
            <person name="Smith C.D."/>
            <person name="Weinstock G.M."/>
            <person name="Gerardo N.M."/>
            <person name="Currie C.R."/>
        </authorList>
    </citation>
    <scope>NUCLEOTIDE SEQUENCE [LARGE SCALE GENOMIC DNA]</scope>
</reference>
<protein>
    <submittedName>
        <fullName evidence="2">Uncharacterized protein</fullName>
    </submittedName>
</protein>
<organism evidence="2 3">
    <name type="scientific">Atta cephalotes</name>
    <name type="common">Leafcutter ant</name>
    <dbReference type="NCBI Taxonomy" id="12957"/>
    <lineage>
        <taxon>Eukaryota</taxon>
        <taxon>Metazoa</taxon>
        <taxon>Ecdysozoa</taxon>
        <taxon>Arthropoda</taxon>
        <taxon>Hexapoda</taxon>
        <taxon>Insecta</taxon>
        <taxon>Pterygota</taxon>
        <taxon>Neoptera</taxon>
        <taxon>Endopterygota</taxon>
        <taxon>Hymenoptera</taxon>
        <taxon>Apocrita</taxon>
        <taxon>Aculeata</taxon>
        <taxon>Formicoidea</taxon>
        <taxon>Formicidae</taxon>
        <taxon>Myrmicinae</taxon>
        <taxon>Atta</taxon>
    </lineage>
</organism>
<dbReference type="KEGG" id="acep:105625236"/>
<accession>A0A158NWQ9</accession>
<evidence type="ECO:0000313" key="2">
    <source>
        <dbReference type="EnsemblMetazoa" id="XP_012061967.1"/>
    </source>
</evidence>
<feature type="compositionally biased region" description="Basic and acidic residues" evidence="1">
    <location>
        <begin position="103"/>
        <end position="114"/>
    </location>
</feature>
<sequence length="180" mass="20679">MISQLRRMVTSLALPTRFSQLCTVQNWSDIKICRMLETVAECRSNTFRHIGMDAMLFSTLLSSEQTWFLVAVILPFSKSINYDTYCVMAITSHRDWIKGMEKTEETKKQKKEENGDGEVEEEEIEEEIEEEEEVDGDGEEDDDDDDIPEGEEDLEEGEDEEDDDAEGEVEGEVEDDEDDA</sequence>
<name>A0A158NWQ9_ATTCE</name>
<evidence type="ECO:0000313" key="3">
    <source>
        <dbReference type="Proteomes" id="UP000005205"/>
    </source>
</evidence>
<dbReference type="EMBL" id="ADTU01028361">
    <property type="status" value="NOT_ANNOTATED_CDS"/>
    <property type="molecule type" value="Genomic_DNA"/>
</dbReference>
<dbReference type="Proteomes" id="UP000005205">
    <property type="component" value="Unassembled WGS sequence"/>
</dbReference>
<dbReference type="InParanoid" id="A0A158NWQ9"/>
<reference evidence="2" key="2">
    <citation type="submission" date="2016-04" db="UniProtKB">
        <authorList>
            <consortium name="EnsemblMetazoa"/>
        </authorList>
    </citation>
    <scope>IDENTIFICATION</scope>
</reference>
<keyword evidence="3" id="KW-1185">Reference proteome</keyword>
<feature type="compositionally biased region" description="Acidic residues" evidence="1">
    <location>
        <begin position="115"/>
        <end position="180"/>
    </location>
</feature>
<proteinExistence type="predicted"/>
<dbReference type="AlphaFoldDB" id="A0A158NWQ9"/>
<gene>
    <name evidence="2" type="primary">105625236</name>
</gene>
<evidence type="ECO:0000256" key="1">
    <source>
        <dbReference type="SAM" id="MobiDB-lite"/>
    </source>
</evidence>